<name>A0ACB9D2P9_CICIN</name>
<dbReference type="EMBL" id="CM042013">
    <property type="protein sequence ID" value="KAI3740854.1"/>
    <property type="molecule type" value="Genomic_DNA"/>
</dbReference>
<keyword evidence="2" id="KW-1185">Reference proteome</keyword>
<comment type="caution">
    <text evidence="1">The sequence shown here is derived from an EMBL/GenBank/DDBJ whole genome shotgun (WGS) entry which is preliminary data.</text>
</comment>
<reference evidence="2" key="1">
    <citation type="journal article" date="2022" name="Mol. Ecol. Resour.">
        <title>The genomes of chicory, endive, great burdock and yacon provide insights into Asteraceae palaeo-polyploidization history and plant inulin production.</title>
        <authorList>
            <person name="Fan W."/>
            <person name="Wang S."/>
            <person name="Wang H."/>
            <person name="Wang A."/>
            <person name="Jiang F."/>
            <person name="Liu H."/>
            <person name="Zhao H."/>
            <person name="Xu D."/>
            <person name="Zhang Y."/>
        </authorList>
    </citation>
    <scope>NUCLEOTIDE SEQUENCE [LARGE SCALE GENOMIC DNA]</scope>
    <source>
        <strain evidence="2">cv. Punajuju</strain>
    </source>
</reference>
<reference evidence="1 2" key="2">
    <citation type="journal article" date="2022" name="Mol. Ecol. Resour.">
        <title>The genomes of chicory, endive, great burdock and yacon provide insights into Asteraceae paleo-polyploidization history and plant inulin production.</title>
        <authorList>
            <person name="Fan W."/>
            <person name="Wang S."/>
            <person name="Wang H."/>
            <person name="Wang A."/>
            <person name="Jiang F."/>
            <person name="Liu H."/>
            <person name="Zhao H."/>
            <person name="Xu D."/>
            <person name="Zhang Y."/>
        </authorList>
    </citation>
    <scope>NUCLEOTIDE SEQUENCE [LARGE SCALE GENOMIC DNA]</scope>
    <source>
        <strain evidence="2">cv. Punajuju</strain>
        <tissue evidence="1">Leaves</tissue>
    </source>
</reference>
<dbReference type="Proteomes" id="UP001055811">
    <property type="component" value="Linkage Group LG05"/>
</dbReference>
<gene>
    <name evidence="1" type="ORF">L2E82_31328</name>
</gene>
<evidence type="ECO:0000313" key="1">
    <source>
        <dbReference type="EMBL" id="KAI3740854.1"/>
    </source>
</evidence>
<proteinExistence type="predicted"/>
<sequence length="266" mass="29138">MSKIAATIVLVGMVVCCAVVAVLVAVVASSPTKGWSGRSLSLLDPTYASKYIPIIASVSEHQPPTWPSYFMDLNVLAFLVPVGIIACFSPLSDAISFVILYIVTSACILSGIALSEAFDVFTRSIKFYISGLSKTIQTQVRDAVSNVLETDKKQDLLKEKEKPSKKKMKKEKVIVEVENTEKRGLSLILPIDTSIFALFLIVLLATFYVVHSLWAVAETYSAPSIVLTSHSPEGLHVFDDFREAYAWLHHGGTTVTKQPQWLIGQS</sequence>
<protein>
    <submittedName>
        <fullName evidence="1">Uncharacterized protein</fullName>
    </submittedName>
</protein>
<accession>A0ACB9D2P9</accession>
<organism evidence="1 2">
    <name type="scientific">Cichorium intybus</name>
    <name type="common">Chicory</name>
    <dbReference type="NCBI Taxonomy" id="13427"/>
    <lineage>
        <taxon>Eukaryota</taxon>
        <taxon>Viridiplantae</taxon>
        <taxon>Streptophyta</taxon>
        <taxon>Embryophyta</taxon>
        <taxon>Tracheophyta</taxon>
        <taxon>Spermatophyta</taxon>
        <taxon>Magnoliopsida</taxon>
        <taxon>eudicotyledons</taxon>
        <taxon>Gunneridae</taxon>
        <taxon>Pentapetalae</taxon>
        <taxon>asterids</taxon>
        <taxon>campanulids</taxon>
        <taxon>Asterales</taxon>
        <taxon>Asteraceae</taxon>
        <taxon>Cichorioideae</taxon>
        <taxon>Cichorieae</taxon>
        <taxon>Cichoriinae</taxon>
        <taxon>Cichorium</taxon>
    </lineage>
</organism>
<evidence type="ECO:0000313" key="2">
    <source>
        <dbReference type="Proteomes" id="UP001055811"/>
    </source>
</evidence>